<protein>
    <submittedName>
        <fullName evidence="3">Helix-turn-helix transcriptional regulator</fullName>
    </submittedName>
</protein>
<feature type="domain" description="HTH luxR-type" evidence="2">
    <location>
        <begin position="129"/>
        <end position="172"/>
    </location>
</feature>
<keyword evidence="7" id="KW-1185">Reference proteome</keyword>
<dbReference type="GO" id="GO:0006355">
    <property type="term" value="P:regulation of DNA-templated transcription"/>
    <property type="evidence" value="ECO:0007669"/>
    <property type="project" value="InterPro"/>
</dbReference>
<dbReference type="AlphaFoldDB" id="A0A9P0U6N3"/>
<evidence type="ECO:0000259" key="2">
    <source>
        <dbReference type="Pfam" id="PF00196"/>
    </source>
</evidence>
<evidence type="ECO:0000313" key="4">
    <source>
        <dbReference type="EMBL" id="HAT1680956.1"/>
    </source>
</evidence>
<dbReference type="Gene3D" id="1.10.10.10">
    <property type="entry name" value="Winged helix-like DNA-binding domain superfamily/Winged helix DNA-binding domain"/>
    <property type="match status" value="1"/>
</dbReference>
<reference evidence="5" key="2">
    <citation type="submission" date="2019-09" db="EMBL/GenBank/DDBJ databases">
        <authorList>
            <consortium name="NCBI Pathogen Detection Project"/>
        </authorList>
    </citation>
    <scope>NUCLEOTIDE SEQUENCE</scope>
    <source>
        <strain evidence="5">AUSMDU00005748</strain>
        <strain evidence="4">R404</strain>
    </source>
</reference>
<organism evidence="3">
    <name type="scientific">Klebsiella oxytoca</name>
    <dbReference type="NCBI Taxonomy" id="571"/>
    <lineage>
        <taxon>Bacteria</taxon>
        <taxon>Pseudomonadati</taxon>
        <taxon>Pseudomonadota</taxon>
        <taxon>Gammaproteobacteria</taxon>
        <taxon>Enterobacterales</taxon>
        <taxon>Enterobacteriaceae</taxon>
        <taxon>Klebsiella/Raoultella group</taxon>
        <taxon>Klebsiella</taxon>
    </lineage>
</organism>
<dbReference type="OrthoDB" id="6623657at2"/>
<evidence type="ECO:0000313" key="5">
    <source>
        <dbReference type="EMBL" id="HAU4355175.1"/>
    </source>
</evidence>
<dbReference type="SUPFAM" id="SSF46894">
    <property type="entry name" value="C-terminal effector domain of the bipartite response regulators"/>
    <property type="match status" value="1"/>
</dbReference>
<reference evidence="4" key="1">
    <citation type="journal article" date="2018" name="Genome Biol.">
        <title>SKESA: strategic k-mer extension for scrupulous assemblies.</title>
        <authorList>
            <person name="Souvorov A."/>
            <person name="Agarwala R."/>
            <person name="Lipman D.J."/>
        </authorList>
    </citation>
    <scope>NUCLEOTIDE SEQUENCE</scope>
    <source>
        <strain evidence="5">AUSMDU00005748</strain>
        <strain evidence="4">R404</strain>
    </source>
</reference>
<dbReference type="RefSeq" id="WP_004099323.1">
    <property type="nucleotide sequence ID" value="NZ_ABFNOZ020000005.1"/>
</dbReference>
<dbReference type="EMBL" id="DACXIC010000002">
    <property type="protein sequence ID" value="HAU4355175.1"/>
    <property type="molecule type" value="Genomic_DNA"/>
</dbReference>
<evidence type="ECO:0000313" key="3">
    <source>
        <dbReference type="EMBL" id="EML7081420.1"/>
    </source>
</evidence>
<dbReference type="InterPro" id="IPR000792">
    <property type="entry name" value="Tscrpt_reg_LuxR_C"/>
</dbReference>
<reference evidence="3" key="4">
    <citation type="submission" date="2024-02" db="EMBL/GenBank/DDBJ databases">
        <authorList>
            <consortium name="Clinical and Environmental Microbiology Branch: Whole genome sequencing antimicrobial resistance pathogens in the healthcare setting"/>
        </authorList>
    </citation>
    <scope>NUCLEOTIDE SEQUENCE</scope>
    <source>
        <strain evidence="3">2023BB-00086</strain>
    </source>
</reference>
<evidence type="ECO:0000313" key="7">
    <source>
        <dbReference type="Proteomes" id="UP000673434"/>
    </source>
</evidence>
<dbReference type="Pfam" id="PF00196">
    <property type="entry name" value="GerE"/>
    <property type="match status" value="1"/>
</dbReference>
<dbReference type="InterPro" id="IPR036388">
    <property type="entry name" value="WH-like_DNA-bd_sf"/>
</dbReference>
<dbReference type="Proteomes" id="UP000856143">
    <property type="component" value="Unassembled WGS sequence"/>
</dbReference>
<dbReference type="GO" id="GO:0003677">
    <property type="term" value="F:DNA binding"/>
    <property type="evidence" value="ECO:0007669"/>
    <property type="project" value="UniProtKB-KW"/>
</dbReference>
<evidence type="ECO:0000256" key="1">
    <source>
        <dbReference type="ARBA" id="ARBA00023125"/>
    </source>
</evidence>
<comment type="caution">
    <text evidence="3">The sequence shown here is derived from an EMBL/GenBank/DDBJ whole genome shotgun (WGS) entry which is preliminary data.</text>
</comment>
<dbReference type="EMBL" id="ABNOCX020000003">
    <property type="protein sequence ID" value="EML7081420.1"/>
    <property type="molecule type" value="Genomic_DNA"/>
</dbReference>
<dbReference type="Proteomes" id="UP000868497">
    <property type="component" value="Unassembled WGS sequence"/>
</dbReference>
<dbReference type="PRINTS" id="PR00038">
    <property type="entry name" value="HTHLUXR"/>
</dbReference>
<dbReference type="InterPro" id="IPR016032">
    <property type="entry name" value="Sig_transdc_resp-reg_C-effctor"/>
</dbReference>
<gene>
    <name evidence="5" type="ORF">F6W21_02405</name>
    <name evidence="4" type="ORF">I8Y21_001589</name>
    <name evidence="6" type="ORF">J7S78_20060</name>
    <name evidence="3" type="ORF">RYF40_001854</name>
</gene>
<keyword evidence="1" id="KW-0238">DNA-binding</keyword>
<proteinExistence type="predicted"/>
<accession>A0A9P0U6N3</accession>
<evidence type="ECO:0000313" key="6">
    <source>
        <dbReference type="EMBL" id="MBQ0602099.1"/>
    </source>
</evidence>
<dbReference type="EMBL" id="JAGKON010000022">
    <property type="protein sequence ID" value="MBQ0602099.1"/>
    <property type="molecule type" value="Genomic_DNA"/>
</dbReference>
<dbReference type="GeneID" id="93286421"/>
<sequence length="180" mass="21186">MDYLTDLRSCIWPREDRYFVDGLSTIIFDIRDLIYPSLDELRDGFMFINISPKFMSHFISHEHQWLKIAEKKQVILIAATRLEALANYWYFNSQARGVVYTESLYAIRHELTRAINGRFRRSDIKKGKMTRKEMQIIGHLAQGIQPKSIAKIENCSVKTVYTHQRNAEVKLDFKINKLAI</sequence>
<dbReference type="EMBL" id="DACSEO010000013">
    <property type="protein sequence ID" value="HAT1680956.1"/>
    <property type="molecule type" value="Genomic_DNA"/>
</dbReference>
<reference evidence="6 7" key="3">
    <citation type="submission" date="2021-03" db="EMBL/GenBank/DDBJ databases">
        <authorList>
            <person name="Stanton E."/>
        </authorList>
    </citation>
    <scope>NUCLEOTIDE SEQUENCE [LARGE SCALE GENOMIC DNA]</scope>
    <source>
        <strain evidence="6 7">2020EL-00037</strain>
    </source>
</reference>
<name>A0A9P0U6N3_KLEOX</name>
<dbReference type="Proteomes" id="UP000673434">
    <property type="component" value="Unassembled WGS sequence"/>
</dbReference>